<proteinExistence type="predicted"/>
<protein>
    <recommendedName>
        <fullName evidence="2">N-acetyltransferase domain-containing protein</fullName>
    </recommendedName>
</protein>
<dbReference type="RefSeq" id="XP_031875127.1">
    <property type="nucleotide sequence ID" value="XM_032011073.1"/>
</dbReference>
<dbReference type="InterPro" id="IPR000182">
    <property type="entry name" value="GNAT_dom"/>
</dbReference>
<dbReference type="OrthoDB" id="410198at2759"/>
<keyword evidence="4" id="KW-1185">Reference proteome</keyword>
<keyword evidence="1" id="KW-0812">Transmembrane</keyword>
<evidence type="ECO:0000256" key="1">
    <source>
        <dbReference type="SAM" id="Phobius"/>
    </source>
</evidence>
<dbReference type="Gene3D" id="3.40.630.30">
    <property type="match status" value="1"/>
</dbReference>
<dbReference type="GO" id="GO:0016747">
    <property type="term" value="F:acyltransferase activity, transferring groups other than amino-acyl groups"/>
    <property type="evidence" value="ECO:0007669"/>
    <property type="project" value="InterPro"/>
</dbReference>
<accession>A0A370U3W6</accession>
<comment type="caution">
    <text evidence="3">The sequence shown here is derived from an EMBL/GenBank/DDBJ whole genome shotgun (WGS) entry which is preliminary data.</text>
</comment>
<dbReference type="PANTHER" id="PTHR42791:SF1">
    <property type="entry name" value="N-ACETYLTRANSFERASE DOMAIN-CONTAINING PROTEIN"/>
    <property type="match status" value="1"/>
</dbReference>
<keyword evidence="1" id="KW-0472">Membrane</keyword>
<dbReference type="Pfam" id="PF13673">
    <property type="entry name" value="Acetyltransf_10"/>
    <property type="match status" value="1"/>
</dbReference>
<reference evidence="3 4" key="1">
    <citation type="journal article" date="2018" name="IMA Fungus">
        <title>IMA Genome-F 9: Draft genome sequence of Annulohypoxylon stygium, Aspergillus mulundensis, Berkeleyomyces basicola (syn. Thielaviopsis basicola), Ceratocystis smalleyi, two Cercospora beticola strains, Coleophoma cylindrospora, Fusarium fracticaudum, Phialophora cf. hyalina, and Morchella septimelata.</title>
        <authorList>
            <person name="Wingfield B.D."/>
            <person name="Bills G.F."/>
            <person name="Dong Y."/>
            <person name="Huang W."/>
            <person name="Nel W.J."/>
            <person name="Swalarsk-Parry B.S."/>
            <person name="Vaghefi N."/>
            <person name="Wilken P.M."/>
            <person name="An Z."/>
            <person name="de Beer Z.W."/>
            <person name="De Vos L."/>
            <person name="Chen L."/>
            <person name="Duong T.A."/>
            <person name="Gao Y."/>
            <person name="Hammerbacher A."/>
            <person name="Kikkert J.R."/>
            <person name="Li Y."/>
            <person name="Li H."/>
            <person name="Li K."/>
            <person name="Li Q."/>
            <person name="Liu X."/>
            <person name="Ma X."/>
            <person name="Naidoo K."/>
            <person name="Pethybridge S.J."/>
            <person name="Sun J."/>
            <person name="Steenkamp E.T."/>
            <person name="van der Nest M.A."/>
            <person name="van Wyk S."/>
            <person name="Wingfield M.J."/>
            <person name="Xiong C."/>
            <person name="Yue Q."/>
            <person name="Zhang X."/>
        </authorList>
    </citation>
    <scope>NUCLEOTIDE SEQUENCE [LARGE SCALE GENOMIC DNA]</scope>
    <source>
        <strain evidence="3 4">BP 5553</strain>
    </source>
</reference>
<name>A0A370U3W6_9HELO</name>
<dbReference type="Proteomes" id="UP000254866">
    <property type="component" value="Unassembled WGS sequence"/>
</dbReference>
<dbReference type="AlphaFoldDB" id="A0A370U3W6"/>
<dbReference type="PANTHER" id="PTHR42791">
    <property type="entry name" value="GNAT FAMILY ACETYLTRANSFERASE"/>
    <property type="match status" value="1"/>
</dbReference>
<dbReference type="STRING" id="2656787.A0A370U3W6"/>
<dbReference type="InterPro" id="IPR016181">
    <property type="entry name" value="Acyl_CoA_acyltransferase"/>
</dbReference>
<dbReference type="CDD" id="cd04301">
    <property type="entry name" value="NAT_SF"/>
    <property type="match status" value="1"/>
</dbReference>
<gene>
    <name evidence="3" type="ORF">BP5553_02450</name>
</gene>
<dbReference type="SUPFAM" id="SSF55729">
    <property type="entry name" value="Acyl-CoA N-acyltransferases (Nat)"/>
    <property type="match status" value="1"/>
</dbReference>
<dbReference type="InterPro" id="IPR052523">
    <property type="entry name" value="Trichothecene_AcTrans"/>
</dbReference>
<evidence type="ECO:0000313" key="4">
    <source>
        <dbReference type="Proteomes" id="UP000254866"/>
    </source>
</evidence>
<feature type="transmembrane region" description="Helical" evidence="1">
    <location>
        <begin position="119"/>
        <end position="139"/>
    </location>
</feature>
<organism evidence="3 4">
    <name type="scientific">Venustampulla echinocandica</name>
    <dbReference type="NCBI Taxonomy" id="2656787"/>
    <lineage>
        <taxon>Eukaryota</taxon>
        <taxon>Fungi</taxon>
        <taxon>Dikarya</taxon>
        <taxon>Ascomycota</taxon>
        <taxon>Pezizomycotina</taxon>
        <taxon>Leotiomycetes</taxon>
        <taxon>Helotiales</taxon>
        <taxon>Pleuroascaceae</taxon>
        <taxon>Venustampulla</taxon>
    </lineage>
</organism>
<dbReference type="EMBL" id="NPIC01000001">
    <property type="protein sequence ID" value="RDL42471.1"/>
    <property type="molecule type" value="Genomic_DNA"/>
</dbReference>
<evidence type="ECO:0000313" key="3">
    <source>
        <dbReference type="EMBL" id="RDL42471.1"/>
    </source>
</evidence>
<keyword evidence="1" id="KW-1133">Transmembrane helix</keyword>
<feature type="domain" description="N-acetyltransferase" evidence="2">
    <location>
        <begin position="173"/>
        <end position="230"/>
    </location>
</feature>
<dbReference type="GeneID" id="43595299"/>
<evidence type="ECO:0000259" key="2">
    <source>
        <dbReference type="Pfam" id="PF13673"/>
    </source>
</evidence>
<sequence>MSLTTSGKNASSSTKSTARSPIIVRPARLTDGYRMGWIAAVTYNNTSLTDMLAPHRHQYFEHYVRGFQQRATARTFDARHMGYVAVEASNPSVVVGYAHFVRLGDDEGAKRQIASRNALLLWVLGWLFSVYCKVFGLFVGGDKSADLDAIKWFENVGKADEEKHFQSHPERVNRWHTQSCVVLKEFQGRGAGKLLMGQVVKRAEAEGVPVGLEASMEGERLYRSVGFKVLSRFSLVLSEADRDTGGFMLWSPSAWENK</sequence>